<sequence>MTGYDIKTLDTLDSSDYLEDQLSDEELEIPPHMVPPNPDDSEILPSHVHPSYPYGNPTNLNHPAALPRVSGEPIRALYQDIGYFGGNVNATLRWKELGLDLLLPVNEAKEEALKAAIARKMASGGAAQGNHPPGVTLDGQTLDDEDEDSEEEEEDGEEEDDGEEEEEEEYENDASRESFDSIAGT</sequence>
<accession>A0AAV5A915</accession>
<evidence type="ECO:0000256" key="1">
    <source>
        <dbReference type="SAM" id="MobiDB-lite"/>
    </source>
</evidence>
<comment type="caution">
    <text evidence="2">The sequence shown here is derived from an EMBL/GenBank/DDBJ whole genome shotgun (WGS) entry which is preliminary data.</text>
</comment>
<name>A0AAV5A915_9AGAM</name>
<gene>
    <name evidence="2" type="ORF">Clacol_003892</name>
</gene>
<feature type="region of interest" description="Disordered" evidence="1">
    <location>
        <begin position="124"/>
        <end position="185"/>
    </location>
</feature>
<feature type="compositionally biased region" description="Acidic residues" evidence="1">
    <location>
        <begin position="141"/>
        <end position="172"/>
    </location>
</feature>
<dbReference type="AlphaFoldDB" id="A0AAV5A915"/>
<reference evidence="2" key="1">
    <citation type="submission" date="2021-10" db="EMBL/GenBank/DDBJ databases">
        <title>De novo Genome Assembly of Clathrus columnatus (Basidiomycota, Fungi) Using Illumina and Nanopore Sequence Data.</title>
        <authorList>
            <person name="Ogiso-Tanaka E."/>
            <person name="Itagaki H."/>
            <person name="Hosoya T."/>
            <person name="Hosaka K."/>
        </authorList>
    </citation>
    <scope>NUCLEOTIDE SEQUENCE</scope>
    <source>
        <strain evidence="2">MO-923</strain>
    </source>
</reference>
<protein>
    <submittedName>
        <fullName evidence="2">Uncharacterized protein</fullName>
    </submittedName>
</protein>
<organism evidence="2 3">
    <name type="scientific">Clathrus columnatus</name>
    <dbReference type="NCBI Taxonomy" id="1419009"/>
    <lineage>
        <taxon>Eukaryota</taxon>
        <taxon>Fungi</taxon>
        <taxon>Dikarya</taxon>
        <taxon>Basidiomycota</taxon>
        <taxon>Agaricomycotina</taxon>
        <taxon>Agaricomycetes</taxon>
        <taxon>Phallomycetidae</taxon>
        <taxon>Phallales</taxon>
        <taxon>Clathraceae</taxon>
        <taxon>Clathrus</taxon>
    </lineage>
</organism>
<keyword evidence="3" id="KW-1185">Reference proteome</keyword>
<dbReference type="EMBL" id="BPWL01000004">
    <property type="protein sequence ID" value="GJJ09668.1"/>
    <property type="molecule type" value="Genomic_DNA"/>
</dbReference>
<evidence type="ECO:0000313" key="3">
    <source>
        <dbReference type="Proteomes" id="UP001050691"/>
    </source>
</evidence>
<dbReference type="Proteomes" id="UP001050691">
    <property type="component" value="Unassembled WGS sequence"/>
</dbReference>
<proteinExistence type="predicted"/>
<evidence type="ECO:0000313" key="2">
    <source>
        <dbReference type="EMBL" id="GJJ09668.1"/>
    </source>
</evidence>